<keyword evidence="1" id="KW-0805">Transcription regulation</keyword>
<dbReference type="Proteomes" id="UP000515312">
    <property type="component" value="Chromosome"/>
</dbReference>
<dbReference type="PANTHER" id="PTHR47506">
    <property type="entry name" value="TRANSCRIPTIONAL REGULATORY PROTEIN"/>
    <property type="match status" value="1"/>
</dbReference>
<protein>
    <submittedName>
        <fullName evidence="6">TetR/AcrR family transcriptional regulator</fullName>
    </submittedName>
</protein>
<dbReference type="EMBL" id="CP060394">
    <property type="protein sequence ID" value="QNI34432.1"/>
    <property type="molecule type" value="Genomic_DNA"/>
</dbReference>
<feature type="domain" description="HTH tetR-type" evidence="5">
    <location>
        <begin position="9"/>
        <end position="69"/>
    </location>
</feature>
<evidence type="ECO:0000256" key="4">
    <source>
        <dbReference type="PROSITE-ProRule" id="PRU00335"/>
    </source>
</evidence>
<dbReference type="SUPFAM" id="SSF46689">
    <property type="entry name" value="Homeodomain-like"/>
    <property type="match status" value="1"/>
</dbReference>
<sequence length="190" mass="20629">MGYSKKGKAETHTRIVSVAAKRFRELGLEGIGVADVMKEAGVTVGGFYKHFDSRDELVVEALATAFQDLDRWEEHTDTLTKLLANYLSEEHRDAPGTGCALGALLGDMSRASRSAKAVYTARLKRSLAYSTGLVPPNGTSDRRARAVLMISAMLGAINLSRAVSDPSLSREILQQTRDQLISLNQPAKAH</sequence>
<dbReference type="RefSeq" id="WP_186746605.1">
    <property type="nucleotide sequence ID" value="NZ_CP060394.1"/>
</dbReference>
<dbReference type="PROSITE" id="PS50977">
    <property type="entry name" value="HTH_TETR_2"/>
    <property type="match status" value="1"/>
</dbReference>
<proteinExistence type="predicted"/>
<reference evidence="6 7" key="1">
    <citation type="submission" date="2020-08" db="EMBL/GenBank/DDBJ databases">
        <title>Edaphobacter telluris sp. nov. and Acidobacterium dinghuensis sp. nov., two acidobacteria isolated from forest soil.</title>
        <authorList>
            <person name="Fu J."/>
            <person name="Qiu L."/>
        </authorList>
    </citation>
    <scope>NUCLEOTIDE SEQUENCE [LARGE SCALE GENOMIC DNA]</scope>
    <source>
        <strain evidence="6">4Y35</strain>
    </source>
</reference>
<dbReference type="AlphaFoldDB" id="A0A7G8BPG2"/>
<evidence type="ECO:0000256" key="3">
    <source>
        <dbReference type="ARBA" id="ARBA00023163"/>
    </source>
</evidence>
<feature type="DNA-binding region" description="H-T-H motif" evidence="4">
    <location>
        <begin position="32"/>
        <end position="51"/>
    </location>
</feature>
<dbReference type="PANTHER" id="PTHR47506:SF7">
    <property type="entry name" value="TRANSCRIPTIONAL REGULATORY PROTEIN"/>
    <property type="match status" value="1"/>
</dbReference>
<dbReference type="Gene3D" id="1.10.10.60">
    <property type="entry name" value="Homeodomain-like"/>
    <property type="match status" value="1"/>
</dbReference>
<keyword evidence="3" id="KW-0804">Transcription</keyword>
<dbReference type="SUPFAM" id="SSF48498">
    <property type="entry name" value="Tetracyclin repressor-like, C-terminal domain"/>
    <property type="match status" value="1"/>
</dbReference>
<dbReference type="PRINTS" id="PR00455">
    <property type="entry name" value="HTHTETR"/>
</dbReference>
<name>A0A7G8BPG2_9BACT</name>
<dbReference type="InterPro" id="IPR036271">
    <property type="entry name" value="Tet_transcr_reg_TetR-rel_C_sf"/>
</dbReference>
<dbReference type="Gene3D" id="1.10.357.10">
    <property type="entry name" value="Tetracycline Repressor, domain 2"/>
    <property type="match status" value="1"/>
</dbReference>
<evidence type="ECO:0000313" key="6">
    <source>
        <dbReference type="EMBL" id="QNI34432.1"/>
    </source>
</evidence>
<organism evidence="6 7">
    <name type="scientific">Alloacidobacterium dinghuense</name>
    <dbReference type="NCBI Taxonomy" id="2763107"/>
    <lineage>
        <taxon>Bacteria</taxon>
        <taxon>Pseudomonadati</taxon>
        <taxon>Acidobacteriota</taxon>
        <taxon>Terriglobia</taxon>
        <taxon>Terriglobales</taxon>
        <taxon>Acidobacteriaceae</taxon>
        <taxon>Alloacidobacterium</taxon>
    </lineage>
</organism>
<gene>
    <name evidence="6" type="ORF">H7849_11370</name>
</gene>
<accession>A0A7G8BPG2</accession>
<keyword evidence="7" id="KW-1185">Reference proteome</keyword>
<evidence type="ECO:0000259" key="5">
    <source>
        <dbReference type="PROSITE" id="PS50977"/>
    </source>
</evidence>
<dbReference type="InterPro" id="IPR009057">
    <property type="entry name" value="Homeodomain-like_sf"/>
</dbReference>
<evidence type="ECO:0000313" key="7">
    <source>
        <dbReference type="Proteomes" id="UP000515312"/>
    </source>
</evidence>
<dbReference type="KEGG" id="adin:H7849_11370"/>
<evidence type="ECO:0000256" key="1">
    <source>
        <dbReference type="ARBA" id="ARBA00023015"/>
    </source>
</evidence>
<dbReference type="GO" id="GO:0003677">
    <property type="term" value="F:DNA binding"/>
    <property type="evidence" value="ECO:0007669"/>
    <property type="project" value="UniProtKB-UniRule"/>
</dbReference>
<dbReference type="Pfam" id="PF00440">
    <property type="entry name" value="TetR_N"/>
    <property type="match status" value="1"/>
</dbReference>
<keyword evidence="2 4" id="KW-0238">DNA-binding</keyword>
<evidence type="ECO:0000256" key="2">
    <source>
        <dbReference type="ARBA" id="ARBA00023125"/>
    </source>
</evidence>
<dbReference type="InterPro" id="IPR001647">
    <property type="entry name" value="HTH_TetR"/>
</dbReference>